<gene>
    <name evidence="5" type="ORF">DH2020_041353</name>
</gene>
<comment type="caution">
    <text evidence="5">The sequence shown here is derived from an EMBL/GenBank/DDBJ whole genome shotgun (WGS) entry which is preliminary data.</text>
</comment>
<evidence type="ECO:0000259" key="4">
    <source>
        <dbReference type="PROSITE" id="PS51471"/>
    </source>
</evidence>
<keyword evidence="1 3" id="KW-0479">Metal-binding</keyword>
<dbReference type="Pfam" id="PF03171">
    <property type="entry name" value="2OG-FeII_Oxy"/>
    <property type="match status" value="1"/>
</dbReference>
<protein>
    <recommendedName>
        <fullName evidence="4">Fe2OG dioxygenase domain-containing protein</fullName>
    </recommendedName>
</protein>
<evidence type="ECO:0000313" key="5">
    <source>
        <dbReference type="EMBL" id="KAK6124892.1"/>
    </source>
</evidence>
<organism evidence="5 6">
    <name type="scientific">Rehmannia glutinosa</name>
    <name type="common">Chinese foxglove</name>
    <dbReference type="NCBI Taxonomy" id="99300"/>
    <lineage>
        <taxon>Eukaryota</taxon>
        <taxon>Viridiplantae</taxon>
        <taxon>Streptophyta</taxon>
        <taxon>Embryophyta</taxon>
        <taxon>Tracheophyta</taxon>
        <taxon>Spermatophyta</taxon>
        <taxon>Magnoliopsida</taxon>
        <taxon>eudicotyledons</taxon>
        <taxon>Gunneridae</taxon>
        <taxon>Pentapetalae</taxon>
        <taxon>asterids</taxon>
        <taxon>lamiids</taxon>
        <taxon>Lamiales</taxon>
        <taxon>Orobanchaceae</taxon>
        <taxon>Rehmannieae</taxon>
        <taxon>Rehmannia</taxon>
    </lineage>
</organism>
<dbReference type="SUPFAM" id="SSF51197">
    <property type="entry name" value="Clavaminate synthase-like"/>
    <property type="match status" value="1"/>
</dbReference>
<dbReference type="InterPro" id="IPR044861">
    <property type="entry name" value="IPNS-like_FE2OG_OXY"/>
</dbReference>
<dbReference type="InterPro" id="IPR005123">
    <property type="entry name" value="Oxoglu/Fe-dep_dioxygenase_dom"/>
</dbReference>
<reference evidence="5 6" key="1">
    <citation type="journal article" date="2021" name="Comput. Struct. Biotechnol. J.">
        <title>De novo genome assembly of the potent medicinal plant Rehmannia glutinosa using nanopore technology.</title>
        <authorList>
            <person name="Ma L."/>
            <person name="Dong C."/>
            <person name="Song C."/>
            <person name="Wang X."/>
            <person name="Zheng X."/>
            <person name="Niu Y."/>
            <person name="Chen S."/>
            <person name="Feng W."/>
        </authorList>
    </citation>
    <scope>NUCLEOTIDE SEQUENCE [LARGE SCALE GENOMIC DNA]</scope>
    <source>
        <strain evidence="5">DH-2019</strain>
    </source>
</reference>
<dbReference type="InterPro" id="IPR026992">
    <property type="entry name" value="DIOX_N"/>
</dbReference>
<dbReference type="Gene3D" id="2.60.120.330">
    <property type="entry name" value="B-lactam Antibiotic, Isopenicillin N Synthase, Chain"/>
    <property type="match status" value="1"/>
</dbReference>
<dbReference type="PROSITE" id="PS51471">
    <property type="entry name" value="FE2OG_OXY"/>
    <property type="match status" value="1"/>
</dbReference>
<dbReference type="EMBL" id="JABTTQ020002285">
    <property type="protein sequence ID" value="KAK6124892.1"/>
    <property type="molecule type" value="Genomic_DNA"/>
</dbReference>
<dbReference type="InterPro" id="IPR050231">
    <property type="entry name" value="Iron_ascorbate_oxido_reductase"/>
</dbReference>
<evidence type="ECO:0000256" key="2">
    <source>
        <dbReference type="ARBA" id="ARBA00023004"/>
    </source>
</evidence>
<comment type="similarity">
    <text evidence="3">Belongs to the iron/ascorbate-dependent oxidoreductase family.</text>
</comment>
<dbReference type="PANTHER" id="PTHR47990">
    <property type="entry name" value="2-OXOGLUTARATE (2OG) AND FE(II)-DEPENDENT OXYGENASE SUPERFAMILY PROTEIN-RELATED"/>
    <property type="match status" value="1"/>
</dbReference>
<dbReference type="Proteomes" id="UP001318860">
    <property type="component" value="Unassembled WGS sequence"/>
</dbReference>
<evidence type="ECO:0000313" key="6">
    <source>
        <dbReference type="Proteomes" id="UP001318860"/>
    </source>
</evidence>
<proteinExistence type="inferred from homology"/>
<sequence length="495" mass="55444">MPSRKLSDAFTSHPVNLHHKFLDLYSIKELPETHAWTSQLDDYPFSGDATCNTENVPIIDLNNENATELIGHACKTWGVFQIINHNITKNLLDEVELAGKGLFSLPMQQKLRAARQPDGVSGYGVARISSFFTKLMWSEGFTITGSPLEHARQLWPNDYHKFCDTIEEYQKSMKTLAGRLMWLMLGSLGITNDDVKWATPEGGCAALQLNSYPACPDPGRAMGLAAHTDSTILTILHQSNISGLQVLREGTNRWITVPPHPGALVIHVGDLLHILSNGLYPSVLHRAVVNRTRHRLSVAYLYGPPSSVKISPLPKLVDHYHPPLYRPITWTEYLGTKAKHFDKALTSVRLKRPTKDSNTENQMKALELIQLRHRARRIDVILRCDGDGENKAPRELLGGYFHWHSNLVLTCLADYDHYYNATGLFRLPGLVKYLLILLCGIISFLSIELESDDNLGGSEKAGDYTLAATIAYFSNDPDDDDGADNMESLKEMEIF</sequence>
<dbReference type="InterPro" id="IPR027443">
    <property type="entry name" value="IPNS-like_sf"/>
</dbReference>
<feature type="domain" description="Fe2OG dioxygenase" evidence="4">
    <location>
        <begin position="202"/>
        <end position="304"/>
    </location>
</feature>
<accession>A0ABR0UQL7</accession>
<keyword evidence="2 3" id="KW-0408">Iron</keyword>
<evidence type="ECO:0000256" key="1">
    <source>
        <dbReference type="ARBA" id="ARBA00022723"/>
    </source>
</evidence>
<keyword evidence="3" id="KW-0560">Oxidoreductase</keyword>
<evidence type="ECO:0000256" key="3">
    <source>
        <dbReference type="RuleBase" id="RU003682"/>
    </source>
</evidence>
<name>A0ABR0UQL7_REHGL</name>
<dbReference type="Pfam" id="PF14226">
    <property type="entry name" value="DIOX_N"/>
    <property type="match status" value="1"/>
</dbReference>
<keyword evidence="6" id="KW-1185">Reference proteome</keyword>